<dbReference type="AlphaFoldDB" id="A0A6N9H6H1"/>
<keyword evidence="2" id="KW-0472">Membrane</keyword>
<dbReference type="EMBL" id="WWEQ01000022">
    <property type="protein sequence ID" value="MYM19707.1"/>
    <property type="molecule type" value="Genomic_DNA"/>
</dbReference>
<organism evidence="3 4">
    <name type="scientific">Brevibacterium rongguiense</name>
    <dbReference type="NCBI Taxonomy" id="2695267"/>
    <lineage>
        <taxon>Bacteria</taxon>
        <taxon>Bacillati</taxon>
        <taxon>Actinomycetota</taxon>
        <taxon>Actinomycetes</taxon>
        <taxon>Micrococcales</taxon>
        <taxon>Brevibacteriaceae</taxon>
        <taxon>Brevibacterium</taxon>
    </lineage>
</organism>
<proteinExistence type="predicted"/>
<accession>A0A6N9H6H1</accession>
<protein>
    <submittedName>
        <fullName evidence="3">Uncharacterized protein</fullName>
    </submittedName>
</protein>
<keyword evidence="2" id="KW-0812">Transmembrane</keyword>
<keyword evidence="4" id="KW-1185">Reference proteome</keyword>
<gene>
    <name evidence="3" type="ORF">GSY69_06920</name>
</gene>
<sequence length="191" mass="20628">MSTTWKEAIANVEAPSGPWVMRRLIRSIVFVVVLMIATATGVTDWAIELVQYAATSDVASVRSMVLWLCLAGVLIWLAFGVLVEMVVSVLYYKRNHERETRFAAYLNAGGPSAGTRASATVGSPRARPEKPAPRPARVEEAPTEFLPSSEIAGQGDLLDCIPGEERGTEAIAARLEASECRQPGGDKEAVR</sequence>
<dbReference type="Proteomes" id="UP000469215">
    <property type="component" value="Unassembled WGS sequence"/>
</dbReference>
<feature type="region of interest" description="Disordered" evidence="1">
    <location>
        <begin position="112"/>
        <end position="145"/>
    </location>
</feature>
<dbReference type="RefSeq" id="WP_160953137.1">
    <property type="nucleotide sequence ID" value="NZ_WWEQ01000022.1"/>
</dbReference>
<name>A0A6N9H6H1_9MICO</name>
<evidence type="ECO:0000313" key="3">
    <source>
        <dbReference type="EMBL" id="MYM19707.1"/>
    </source>
</evidence>
<evidence type="ECO:0000256" key="2">
    <source>
        <dbReference type="SAM" id="Phobius"/>
    </source>
</evidence>
<feature type="compositionally biased region" description="Basic and acidic residues" evidence="1">
    <location>
        <begin position="126"/>
        <end position="140"/>
    </location>
</feature>
<evidence type="ECO:0000256" key="1">
    <source>
        <dbReference type="SAM" id="MobiDB-lite"/>
    </source>
</evidence>
<feature type="transmembrane region" description="Helical" evidence="2">
    <location>
        <begin position="65"/>
        <end position="92"/>
    </location>
</feature>
<feature type="transmembrane region" description="Helical" evidence="2">
    <location>
        <begin position="24"/>
        <end position="45"/>
    </location>
</feature>
<evidence type="ECO:0000313" key="4">
    <source>
        <dbReference type="Proteomes" id="UP000469215"/>
    </source>
</evidence>
<reference evidence="3 4" key="1">
    <citation type="submission" date="2020-01" db="EMBL/GenBank/DDBJ databases">
        <authorList>
            <person name="Deng T."/>
        </authorList>
    </citation>
    <scope>NUCLEOTIDE SEQUENCE [LARGE SCALE GENOMIC DNA]</scope>
    <source>
        <strain evidence="3 4">5221</strain>
    </source>
</reference>
<comment type="caution">
    <text evidence="3">The sequence shown here is derived from an EMBL/GenBank/DDBJ whole genome shotgun (WGS) entry which is preliminary data.</text>
</comment>
<keyword evidence="2" id="KW-1133">Transmembrane helix</keyword>